<dbReference type="GO" id="GO:0016651">
    <property type="term" value="F:oxidoreductase activity, acting on NAD(P)H"/>
    <property type="evidence" value="ECO:0007669"/>
    <property type="project" value="UniProtKB-ARBA"/>
</dbReference>
<dbReference type="Pfam" id="PF19583">
    <property type="entry name" value="ODP"/>
    <property type="match status" value="1"/>
</dbReference>
<dbReference type="NCBIfam" id="NF008887">
    <property type="entry name" value="PRK11921.1"/>
    <property type="match status" value="1"/>
</dbReference>
<dbReference type="PROSITE" id="PS50902">
    <property type="entry name" value="FLAVODOXIN_LIKE"/>
    <property type="match status" value="1"/>
</dbReference>
<keyword evidence="4" id="KW-1185">Reference proteome</keyword>
<dbReference type="CDD" id="cd07709">
    <property type="entry name" value="flavodiiron_proteins_MBL-fold"/>
    <property type="match status" value="1"/>
</dbReference>
<dbReference type="PANTHER" id="PTHR43717:SF1">
    <property type="entry name" value="ANAEROBIC NITRIC OXIDE REDUCTASE FLAVORUBREDOXIN"/>
    <property type="match status" value="1"/>
</dbReference>
<dbReference type="RefSeq" id="WP_084577776.1">
    <property type="nucleotide sequence ID" value="NZ_CP155572.1"/>
</dbReference>
<dbReference type="AlphaFoldDB" id="A0A1W2EEE6"/>
<dbReference type="OrthoDB" id="9807946at2"/>
<dbReference type="SMART" id="SM00849">
    <property type="entry name" value="Lactamase_B"/>
    <property type="match status" value="1"/>
</dbReference>
<gene>
    <name evidence="3" type="ORF">SAMN04488500_12344</name>
</gene>
<comment type="similarity">
    <text evidence="1">In the N-terminal section; belongs to the zinc metallo-hydrolase group 3 family.</text>
</comment>
<evidence type="ECO:0000313" key="4">
    <source>
        <dbReference type="Proteomes" id="UP000192738"/>
    </source>
</evidence>
<organism evidence="3 4">
    <name type="scientific">Sporomusa malonica</name>
    <dbReference type="NCBI Taxonomy" id="112901"/>
    <lineage>
        <taxon>Bacteria</taxon>
        <taxon>Bacillati</taxon>
        <taxon>Bacillota</taxon>
        <taxon>Negativicutes</taxon>
        <taxon>Selenomonadales</taxon>
        <taxon>Sporomusaceae</taxon>
        <taxon>Sporomusa</taxon>
    </lineage>
</organism>
<dbReference type="InterPro" id="IPR008254">
    <property type="entry name" value="Flavodoxin/NO_synth"/>
</dbReference>
<dbReference type="InterPro" id="IPR016440">
    <property type="entry name" value="Rubredoxin-O_OxRdtase"/>
</dbReference>
<dbReference type="SUPFAM" id="SSF52218">
    <property type="entry name" value="Flavoproteins"/>
    <property type="match status" value="1"/>
</dbReference>
<dbReference type="InterPro" id="IPR036866">
    <property type="entry name" value="RibonucZ/Hydroxyglut_hydro"/>
</dbReference>
<accession>A0A1W2EEE6</accession>
<dbReference type="Gene3D" id="3.60.15.10">
    <property type="entry name" value="Ribonuclease Z/Hydroxyacylglutathione hydrolase-like"/>
    <property type="match status" value="1"/>
</dbReference>
<dbReference type="SUPFAM" id="SSF56281">
    <property type="entry name" value="Metallo-hydrolase/oxidoreductase"/>
    <property type="match status" value="1"/>
</dbReference>
<dbReference type="STRING" id="112901.SAMN04488500_12344"/>
<dbReference type="InterPro" id="IPR029039">
    <property type="entry name" value="Flavoprotein-like_sf"/>
</dbReference>
<proteinExistence type="inferred from homology"/>
<feature type="domain" description="Flavodoxin-like" evidence="2">
    <location>
        <begin position="252"/>
        <end position="392"/>
    </location>
</feature>
<dbReference type="Pfam" id="PF00258">
    <property type="entry name" value="Flavodoxin_1"/>
    <property type="match status" value="1"/>
</dbReference>
<dbReference type="GO" id="GO:0010181">
    <property type="term" value="F:FMN binding"/>
    <property type="evidence" value="ECO:0007669"/>
    <property type="project" value="InterPro"/>
</dbReference>
<dbReference type="InterPro" id="IPR001279">
    <property type="entry name" value="Metallo-B-lactamas"/>
</dbReference>
<dbReference type="EMBL" id="FWXI01000023">
    <property type="protein sequence ID" value="SMD07686.1"/>
    <property type="molecule type" value="Genomic_DNA"/>
</dbReference>
<dbReference type="GO" id="GO:0009055">
    <property type="term" value="F:electron transfer activity"/>
    <property type="evidence" value="ECO:0007669"/>
    <property type="project" value="InterPro"/>
</dbReference>
<dbReference type="Gene3D" id="3.40.50.360">
    <property type="match status" value="1"/>
</dbReference>
<dbReference type="InterPro" id="IPR045761">
    <property type="entry name" value="ODP_dom"/>
</dbReference>
<sequence length="396" mass="45020">MSFKITETVTWVGKVDWELKKFHGEEYSTHKGSTYNSYLIRDEKNVLIDTVWMPFAQEFVENLKKEIALDAIDYIIINHGEVDHSGALLQLMKLIPDTPIYCTANAVKSLKGQYHQDWDFHVVKTGDKLNIGSKEFIFVEAPMLHWPDSMMAYLTGDNILFSNDAFGQHYASEYMFNDLVDQDELYKECTKYYANILTPFSRLVDRKIQEVVAFNLPVNMICPSHGVIWRDNPLQIVTKYAEWAKDYQENQITIMYDTMWDGTRKMAEAIAEGVKQADPTVNIKLYNTARKDKNDIITEVFKSKAILVGSPTVNKGVLSSIAGIMEEIKGLAFKNKKAAAFGTYGWSGESVKVLNELLKSSGFNVVNDGYKGLWNPDEQTITGAINFGKEFAQVKD</sequence>
<dbReference type="PIRSF" id="PIRSF005243">
    <property type="entry name" value="ROO"/>
    <property type="match status" value="1"/>
</dbReference>
<protein>
    <submittedName>
        <fullName evidence="3">Flavorubredoxin</fullName>
    </submittedName>
</protein>
<evidence type="ECO:0000259" key="2">
    <source>
        <dbReference type="PROSITE" id="PS50902"/>
    </source>
</evidence>
<evidence type="ECO:0000256" key="1">
    <source>
        <dbReference type="ARBA" id="ARBA00007121"/>
    </source>
</evidence>
<reference evidence="3 4" key="1">
    <citation type="submission" date="2017-04" db="EMBL/GenBank/DDBJ databases">
        <authorList>
            <person name="Afonso C.L."/>
            <person name="Miller P.J."/>
            <person name="Scott M.A."/>
            <person name="Spackman E."/>
            <person name="Goraichik I."/>
            <person name="Dimitrov K.M."/>
            <person name="Suarez D.L."/>
            <person name="Swayne D.E."/>
        </authorList>
    </citation>
    <scope>NUCLEOTIDE SEQUENCE [LARGE SCALE GENOMIC DNA]</scope>
    <source>
        <strain evidence="3 4">DSM 5090</strain>
    </source>
</reference>
<name>A0A1W2EEE6_9FIRM</name>
<dbReference type="GO" id="GO:0046872">
    <property type="term" value="F:metal ion binding"/>
    <property type="evidence" value="ECO:0007669"/>
    <property type="project" value="InterPro"/>
</dbReference>
<dbReference type="PANTHER" id="PTHR43717">
    <property type="entry name" value="ANAEROBIC NITRIC OXIDE REDUCTASE FLAVORUBREDOXIN"/>
    <property type="match status" value="1"/>
</dbReference>
<evidence type="ECO:0000313" key="3">
    <source>
        <dbReference type="EMBL" id="SMD07686.1"/>
    </source>
</evidence>
<dbReference type="Proteomes" id="UP000192738">
    <property type="component" value="Unassembled WGS sequence"/>
</dbReference>